<dbReference type="SUPFAM" id="SSF53335">
    <property type="entry name" value="S-adenosyl-L-methionine-dependent methyltransferases"/>
    <property type="match status" value="1"/>
</dbReference>
<gene>
    <name evidence="5" type="ORF">LITE_LOCUS36463</name>
</gene>
<dbReference type="Gene3D" id="1.10.1200.270">
    <property type="entry name" value="Methyltransferase, alpha-helical capping domain"/>
    <property type="match status" value="1"/>
</dbReference>
<dbReference type="GO" id="GO:0032259">
    <property type="term" value="P:methylation"/>
    <property type="evidence" value="ECO:0007669"/>
    <property type="project" value="UniProtKB-KW"/>
</dbReference>
<dbReference type="PANTHER" id="PTHR31009">
    <property type="entry name" value="S-ADENOSYL-L-METHIONINE:CARBOXYL METHYLTRANSFERASE FAMILY PROTEIN"/>
    <property type="match status" value="1"/>
</dbReference>
<keyword evidence="4" id="KW-0460">Magnesium</keyword>
<name>A0AAV0P2X1_9ROSI</name>
<keyword evidence="6" id="KW-1185">Reference proteome</keyword>
<evidence type="ECO:0000313" key="6">
    <source>
        <dbReference type="Proteomes" id="UP001154282"/>
    </source>
</evidence>
<evidence type="ECO:0000256" key="4">
    <source>
        <dbReference type="ARBA" id="ARBA00022842"/>
    </source>
</evidence>
<dbReference type="AlphaFoldDB" id="A0AAV0P2X1"/>
<evidence type="ECO:0000256" key="1">
    <source>
        <dbReference type="ARBA" id="ARBA00022603"/>
    </source>
</evidence>
<reference evidence="5" key="1">
    <citation type="submission" date="2022-08" db="EMBL/GenBank/DDBJ databases">
        <authorList>
            <person name="Gutierrez-Valencia J."/>
        </authorList>
    </citation>
    <scope>NUCLEOTIDE SEQUENCE</scope>
</reference>
<keyword evidence="1" id="KW-0489">Methyltransferase</keyword>
<protein>
    <submittedName>
        <fullName evidence="5">Uncharacterized protein</fullName>
    </submittedName>
</protein>
<dbReference type="Pfam" id="PF03492">
    <property type="entry name" value="Methyltransf_7"/>
    <property type="match status" value="1"/>
</dbReference>
<accession>A0AAV0P2X1</accession>
<dbReference type="GO" id="GO:0046872">
    <property type="term" value="F:metal ion binding"/>
    <property type="evidence" value="ECO:0007669"/>
    <property type="project" value="UniProtKB-KW"/>
</dbReference>
<dbReference type="Gene3D" id="3.40.50.150">
    <property type="entry name" value="Vaccinia Virus protein VP39"/>
    <property type="match status" value="1"/>
</dbReference>
<evidence type="ECO:0000256" key="3">
    <source>
        <dbReference type="ARBA" id="ARBA00022723"/>
    </source>
</evidence>
<evidence type="ECO:0000256" key="2">
    <source>
        <dbReference type="ARBA" id="ARBA00022679"/>
    </source>
</evidence>
<keyword evidence="3" id="KW-0479">Metal-binding</keyword>
<organism evidence="5 6">
    <name type="scientific">Linum tenue</name>
    <dbReference type="NCBI Taxonomy" id="586396"/>
    <lineage>
        <taxon>Eukaryota</taxon>
        <taxon>Viridiplantae</taxon>
        <taxon>Streptophyta</taxon>
        <taxon>Embryophyta</taxon>
        <taxon>Tracheophyta</taxon>
        <taxon>Spermatophyta</taxon>
        <taxon>Magnoliopsida</taxon>
        <taxon>eudicotyledons</taxon>
        <taxon>Gunneridae</taxon>
        <taxon>Pentapetalae</taxon>
        <taxon>rosids</taxon>
        <taxon>fabids</taxon>
        <taxon>Malpighiales</taxon>
        <taxon>Linaceae</taxon>
        <taxon>Linum</taxon>
    </lineage>
</organism>
<dbReference type="EMBL" id="CAMGYJ010000008">
    <property type="protein sequence ID" value="CAI0465125.1"/>
    <property type="molecule type" value="Genomic_DNA"/>
</dbReference>
<dbReference type="Proteomes" id="UP001154282">
    <property type="component" value="Unassembled WGS sequence"/>
</dbReference>
<evidence type="ECO:0000313" key="5">
    <source>
        <dbReference type="EMBL" id="CAI0465125.1"/>
    </source>
</evidence>
<dbReference type="InterPro" id="IPR005299">
    <property type="entry name" value="MeTrfase_7"/>
</dbReference>
<comment type="caution">
    <text evidence="5">The sequence shown here is derived from an EMBL/GenBank/DDBJ whole genome shotgun (WGS) entry which is preliminary data.</text>
</comment>
<sequence length="365" mass="40748">MNVEEVFHMNGGDGANSYAKNSHFQKKASEMVKHITIQTIQQAYLSIRPNSFGIADLGCSSGPNTLSIVTDLVEALAREITPPPAEIRVCLNDLPTNDFNSIFRSLPELYRQLRKAGTDGVAGGSSTVFVSAHPGSFYGRVFPTSSLQFVYSSYSLHWLSRIPPGLYDEQGKSINKGKVYIAESSPPSVSNAYIDQFKEDFALFLRSRAEELDAHGRMVLILTGRIGHDHVDRGNSLLWELLSRSLAILAAQVGAIEEGKLDSYDVHFYAPCRGEIEAEIRRDGWFQLERFETFGMEVKFDEAKESFGREVARTVRSVQESMLGHHFGEGLSVDSLFDIFARLVDEEMAIQEIQPANFILVLRKL</sequence>
<proteinExistence type="predicted"/>
<dbReference type="GO" id="GO:0008168">
    <property type="term" value="F:methyltransferase activity"/>
    <property type="evidence" value="ECO:0007669"/>
    <property type="project" value="UniProtKB-KW"/>
</dbReference>
<dbReference type="InterPro" id="IPR042086">
    <property type="entry name" value="MeTrfase_capping"/>
</dbReference>
<dbReference type="InterPro" id="IPR029063">
    <property type="entry name" value="SAM-dependent_MTases_sf"/>
</dbReference>
<keyword evidence="2" id="KW-0808">Transferase</keyword>